<dbReference type="RefSeq" id="WP_015947062.1">
    <property type="nucleotide sequence ID" value="NC_011768.1"/>
</dbReference>
<gene>
    <name evidence="7" type="ordered locus">Dalk_2294</name>
</gene>
<dbReference type="EMBL" id="CP001322">
    <property type="protein sequence ID" value="ACL03987.1"/>
    <property type="molecule type" value="Genomic_DNA"/>
</dbReference>
<dbReference type="PROSITE" id="PS00670">
    <property type="entry name" value="D_2_HYDROXYACID_DH_2"/>
    <property type="match status" value="1"/>
</dbReference>
<dbReference type="Pfam" id="PF02826">
    <property type="entry name" value="2-Hacid_dh_C"/>
    <property type="match status" value="1"/>
</dbReference>
<comment type="similarity">
    <text evidence="1 4">Belongs to the D-isomer specific 2-hydroxyacid dehydrogenase family.</text>
</comment>
<evidence type="ECO:0000313" key="7">
    <source>
        <dbReference type="EMBL" id="ACL03987.1"/>
    </source>
</evidence>
<keyword evidence="3" id="KW-0520">NAD</keyword>
<dbReference type="InterPro" id="IPR036291">
    <property type="entry name" value="NAD(P)-bd_dom_sf"/>
</dbReference>
<dbReference type="KEGG" id="dal:Dalk_2294"/>
<dbReference type="HOGENOM" id="CLU_019796_1_2_7"/>
<sequence length="326" mass="35636">MKKHKVYVTRAIPKEGIELLSQTCEVQVNPHDRPLTQDELFEAIADADGVIGLLSERIDGTFFNAAPKLKGYANYAVGFDNIDVEEATRRGVPVSNTPDVLTIATAEMAWALLFSVCRHIPASDKLVRNDSWKGWSPLQFIGAEVTGKTLGIVGAGRIGRAMAQMSKGFNMKVLYFSRTNKPDFEEALNAEKVELEELLIQSDFISLHTPLTPETRHMFNAESFKKMKNTAYLINTARGPVVDESALIEALKSGEIAGAGLDVYEFEPKLTPGLRELDNVVLAAHTGSATDTARSNMALLAAKNLLAMLEGGNPPTCLNPQVLKFM</sequence>
<keyword evidence="2 4" id="KW-0560">Oxidoreductase</keyword>
<dbReference type="InterPro" id="IPR006139">
    <property type="entry name" value="D-isomer_2_OHA_DH_cat_dom"/>
</dbReference>
<evidence type="ECO:0000256" key="3">
    <source>
        <dbReference type="ARBA" id="ARBA00023027"/>
    </source>
</evidence>
<dbReference type="InterPro" id="IPR029752">
    <property type="entry name" value="D-isomer_DH_CS1"/>
</dbReference>
<dbReference type="PANTHER" id="PTHR10996">
    <property type="entry name" value="2-HYDROXYACID DEHYDROGENASE-RELATED"/>
    <property type="match status" value="1"/>
</dbReference>
<dbReference type="GO" id="GO:0047964">
    <property type="term" value="F:glyoxylate reductase (NADH) activity"/>
    <property type="evidence" value="ECO:0007669"/>
    <property type="project" value="UniProtKB-EC"/>
</dbReference>
<keyword evidence="8" id="KW-1185">Reference proteome</keyword>
<dbReference type="InterPro" id="IPR050223">
    <property type="entry name" value="D-isomer_2-hydroxyacid_DH"/>
</dbReference>
<dbReference type="EC" id="1.1.1.26" evidence="7"/>
<dbReference type="Gene3D" id="3.40.50.720">
    <property type="entry name" value="NAD(P)-binding Rossmann-like Domain"/>
    <property type="match status" value="2"/>
</dbReference>
<dbReference type="GO" id="GO:0016618">
    <property type="term" value="F:hydroxypyruvate reductase [NAD(P)H] activity"/>
    <property type="evidence" value="ECO:0007669"/>
    <property type="project" value="TreeGrafter"/>
</dbReference>
<accession>B8FIJ7</accession>
<evidence type="ECO:0000256" key="2">
    <source>
        <dbReference type="ARBA" id="ARBA00023002"/>
    </source>
</evidence>
<evidence type="ECO:0000256" key="1">
    <source>
        <dbReference type="ARBA" id="ARBA00005854"/>
    </source>
</evidence>
<feature type="domain" description="D-isomer specific 2-hydroxyacid dehydrogenase NAD-binding" evidence="6">
    <location>
        <begin position="111"/>
        <end position="287"/>
    </location>
</feature>
<evidence type="ECO:0000313" key="8">
    <source>
        <dbReference type="Proteomes" id="UP000000739"/>
    </source>
</evidence>
<dbReference type="FunFam" id="3.40.50.720:FF:000203">
    <property type="entry name" value="D-3-phosphoglycerate dehydrogenase (SerA)"/>
    <property type="match status" value="1"/>
</dbReference>
<feature type="domain" description="D-isomer specific 2-hydroxyacid dehydrogenase catalytic" evidence="5">
    <location>
        <begin position="6"/>
        <end position="319"/>
    </location>
</feature>
<dbReference type="InterPro" id="IPR006140">
    <property type="entry name" value="D-isomer_DH_NAD-bd"/>
</dbReference>
<dbReference type="GO" id="GO:0005829">
    <property type="term" value="C:cytosol"/>
    <property type="evidence" value="ECO:0007669"/>
    <property type="project" value="TreeGrafter"/>
</dbReference>
<evidence type="ECO:0000256" key="4">
    <source>
        <dbReference type="RuleBase" id="RU003719"/>
    </source>
</evidence>
<dbReference type="PROSITE" id="PS00671">
    <property type="entry name" value="D_2_HYDROXYACID_DH_3"/>
    <property type="match status" value="1"/>
</dbReference>
<dbReference type="PROSITE" id="PS00065">
    <property type="entry name" value="D_2_HYDROXYACID_DH_1"/>
    <property type="match status" value="1"/>
</dbReference>
<dbReference type="InterPro" id="IPR029753">
    <property type="entry name" value="D-isomer_DH_CS"/>
</dbReference>
<dbReference type="AlphaFoldDB" id="B8FIJ7"/>
<evidence type="ECO:0000259" key="6">
    <source>
        <dbReference type="Pfam" id="PF02826"/>
    </source>
</evidence>
<dbReference type="SUPFAM" id="SSF51735">
    <property type="entry name" value="NAD(P)-binding Rossmann-fold domains"/>
    <property type="match status" value="1"/>
</dbReference>
<dbReference type="eggNOG" id="COG1052">
    <property type="taxonomic scope" value="Bacteria"/>
</dbReference>
<name>B8FIJ7_DESAL</name>
<dbReference type="PANTHER" id="PTHR10996:SF283">
    <property type="entry name" value="GLYOXYLATE_HYDROXYPYRUVATE REDUCTASE B"/>
    <property type="match status" value="1"/>
</dbReference>
<reference evidence="7 8" key="1">
    <citation type="journal article" date="2012" name="Environ. Microbiol.">
        <title>The genome sequence of Desulfatibacillum alkenivorans AK-01: a blueprint for anaerobic alkane oxidation.</title>
        <authorList>
            <person name="Callaghan A.V."/>
            <person name="Morris B.E."/>
            <person name="Pereira I.A."/>
            <person name="McInerney M.J."/>
            <person name="Austin R.N."/>
            <person name="Groves J.T."/>
            <person name="Kukor J.J."/>
            <person name="Suflita J.M."/>
            <person name="Young L.Y."/>
            <person name="Zylstra G.J."/>
            <person name="Wawrik B."/>
        </authorList>
    </citation>
    <scope>NUCLEOTIDE SEQUENCE [LARGE SCALE GENOMIC DNA]</scope>
    <source>
        <strain evidence="7 8">AK-01</strain>
    </source>
</reference>
<dbReference type="GO" id="GO:0051287">
    <property type="term" value="F:NAD binding"/>
    <property type="evidence" value="ECO:0007669"/>
    <property type="project" value="InterPro"/>
</dbReference>
<evidence type="ECO:0000259" key="5">
    <source>
        <dbReference type="Pfam" id="PF00389"/>
    </source>
</evidence>
<dbReference type="Proteomes" id="UP000000739">
    <property type="component" value="Chromosome"/>
</dbReference>
<proteinExistence type="inferred from homology"/>
<dbReference type="SUPFAM" id="SSF52283">
    <property type="entry name" value="Formate/glycerate dehydrogenase catalytic domain-like"/>
    <property type="match status" value="1"/>
</dbReference>
<dbReference type="Pfam" id="PF00389">
    <property type="entry name" value="2-Hacid_dh"/>
    <property type="match status" value="1"/>
</dbReference>
<protein>
    <submittedName>
        <fullName evidence="7">Glyoxylate reductase</fullName>
        <ecNumber evidence="7">1.1.1.26</ecNumber>
    </submittedName>
</protein>
<dbReference type="CDD" id="cd05301">
    <property type="entry name" value="GDH"/>
    <property type="match status" value="1"/>
</dbReference>
<dbReference type="GO" id="GO:0030267">
    <property type="term" value="F:glyoxylate reductase (NADPH) activity"/>
    <property type="evidence" value="ECO:0007669"/>
    <property type="project" value="TreeGrafter"/>
</dbReference>
<organism evidence="7 8">
    <name type="scientific">Desulfatibacillum aliphaticivorans</name>
    <dbReference type="NCBI Taxonomy" id="218208"/>
    <lineage>
        <taxon>Bacteria</taxon>
        <taxon>Pseudomonadati</taxon>
        <taxon>Thermodesulfobacteriota</taxon>
        <taxon>Desulfobacteria</taxon>
        <taxon>Desulfobacterales</taxon>
        <taxon>Desulfatibacillaceae</taxon>
        <taxon>Desulfatibacillum</taxon>
    </lineage>
</organism>